<comment type="subcellular location">
    <subcellularLocation>
        <location evidence="1">Membrane</location>
        <topology evidence="1">Multi-pass membrane protein</topology>
    </subcellularLocation>
</comment>
<dbReference type="InterPro" id="IPR013861">
    <property type="entry name" value="TMEM115/Pdh1/Rbl19"/>
</dbReference>
<protein>
    <submittedName>
        <fullName evidence="8">DUF2214 domain-containing protein</fullName>
    </submittedName>
</protein>
<evidence type="ECO:0000256" key="5">
    <source>
        <dbReference type="SAM" id="Phobius"/>
    </source>
</evidence>
<name>A0A0N5CTY0_THECL</name>
<feature type="transmembrane region" description="Helical" evidence="5">
    <location>
        <begin position="17"/>
        <end position="41"/>
    </location>
</feature>
<keyword evidence="3 5" id="KW-1133">Transmembrane helix</keyword>
<dbReference type="InterPro" id="IPR035952">
    <property type="entry name" value="Rhomboid-like_sf"/>
</dbReference>
<evidence type="ECO:0000256" key="2">
    <source>
        <dbReference type="ARBA" id="ARBA00022692"/>
    </source>
</evidence>
<dbReference type="WBParaSite" id="TCLT_0000369201-mRNA-1">
    <property type="protein sequence ID" value="TCLT_0000369201-mRNA-1"/>
    <property type="gene ID" value="TCLT_0000369201"/>
</dbReference>
<evidence type="ECO:0000256" key="4">
    <source>
        <dbReference type="ARBA" id="ARBA00023136"/>
    </source>
</evidence>
<evidence type="ECO:0000313" key="8">
    <source>
        <dbReference type="WBParaSite" id="TCLT_0000369201-mRNA-1"/>
    </source>
</evidence>
<evidence type="ECO:0000313" key="7">
    <source>
        <dbReference type="Proteomes" id="UP000276776"/>
    </source>
</evidence>
<evidence type="ECO:0000313" key="6">
    <source>
        <dbReference type="EMBL" id="VDN00361.1"/>
    </source>
</evidence>
<keyword evidence="7" id="KW-1185">Reference proteome</keyword>
<feature type="transmembrane region" description="Helical" evidence="5">
    <location>
        <begin position="53"/>
        <end position="76"/>
    </location>
</feature>
<dbReference type="Pfam" id="PF08551">
    <property type="entry name" value="DUF1751"/>
    <property type="match status" value="1"/>
</dbReference>
<dbReference type="EMBL" id="UYYF01002247">
    <property type="protein sequence ID" value="VDN00361.1"/>
    <property type="molecule type" value="Genomic_DNA"/>
</dbReference>
<proteinExistence type="predicted"/>
<gene>
    <name evidence="6" type="ORF">TCLT_LOCUS3681</name>
</gene>
<dbReference type="GO" id="GO:0006890">
    <property type="term" value="P:retrograde vesicle-mediated transport, Golgi to endoplasmic reticulum"/>
    <property type="evidence" value="ECO:0007669"/>
    <property type="project" value="InterPro"/>
</dbReference>
<reference evidence="8" key="1">
    <citation type="submission" date="2017-02" db="UniProtKB">
        <authorList>
            <consortium name="WormBaseParasite"/>
        </authorList>
    </citation>
    <scope>IDENTIFICATION</scope>
</reference>
<dbReference type="AlphaFoldDB" id="A0A0N5CTY0"/>
<dbReference type="Proteomes" id="UP000276776">
    <property type="component" value="Unassembled WGS sequence"/>
</dbReference>
<dbReference type="Gene3D" id="1.20.1540.10">
    <property type="entry name" value="Rhomboid-like"/>
    <property type="match status" value="1"/>
</dbReference>
<keyword evidence="4 5" id="KW-0472">Membrane</keyword>
<accession>A0A0N5CTY0</accession>
<dbReference type="SUPFAM" id="SSF144091">
    <property type="entry name" value="Rhomboid-like"/>
    <property type="match status" value="1"/>
</dbReference>
<evidence type="ECO:0000256" key="1">
    <source>
        <dbReference type="ARBA" id="ARBA00004141"/>
    </source>
</evidence>
<reference evidence="6 7" key="2">
    <citation type="submission" date="2018-11" db="EMBL/GenBank/DDBJ databases">
        <authorList>
            <consortium name="Pathogen Informatics"/>
        </authorList>
    </citation>
    <scope>NUCLEOTIDE SEQUENCE [LARGE SCALE GENOMIC DNA]</scope>
</reference>
<keyword evidence="2 5" id="KW-0812">Transmembrane</keyword>
<sequence length="104" mass="12203">MTLINAGTLYLKQSRPFFRIGLCLILIGGITSFSQQILRLFSLTSSDLMRFEIWRLFTHFVFETNVFAIIAMIWSLHQVASLMEPNWGWFETTKYLFLAQVDFI</sequence>
<dbReference type="STRING" id="103827.A0A0N5CTY0"/>
<evidence type="ECO:0000256" key="3">
    <source>
        <dbReference type="ARBA" id="ARBA00022989"/>
    </source>
</evidence>
<dbReference type="GO" id="GO:0016020">
    <property type="term" value="C:membrane"/>
    <property type="evidence" value="ECO:0007669"/>
    <property type="project" value="UniProtKB-SubCell"/>
</dbReference>
<organism evidence="8">
    <name type="scientific">Thelazia callipaeda</name>
    <name type="common">Oriental eyeworm</name>
    <name type="synonym">Parasitic nematode</name>
    <dbReference type="NCBI Taxonomy" id="103827"/>
    <lineage>
        <taxon>Eukaryota</taxon>
        <taxon>Metazoa</taxon>
        <taxon>Ecdysozoa</taxon>
        <taxon>Nematoda</taxon>
        <taxon>Chromadorea</taxon>
        <taxon>Rhabditida</taxon>
        <taxon>Spirurina</taxon>
        <taxon>Spiruromorpha</taxon>
        <taxon>Thelazioidea</taxon>
        <taxon>Thelaziidae</taxon>
        <taxon>Thelazia</taxon>
    </lineage>
</organism>
<dbReference type="OrthoDB" id="73612at2759"/>